<dbReference type="EMBL" id="JARKIF010000001">
    <property type="protein sequence ID" value="KAJ7651214.1"/>
    <property type="molecule type" value="Genomic_DNA"/>
</dbReference>
<dbReference type="Proteomes" id="UP001221142">
    <property type="component" value="Unassembled WGS sequence"/>
</dbReference>
<evidence type="ECO:0000313" key="2">
    <source>
        <dbReference type="Proteomes" id="UP001221142"/>
    </source>
</evidence>
<comment type="caution">
    <text evidence="1">The sequence shown here is derived from an EMBL/GenBank/DDBJ whole genome shotgun (WGS) entry which is preliminary data.</text>
</comment>
<dbReference type="Gene3D" id="3.80.10.10">
    <property type="entry name" value="Ribonuclease Inhibitor"/>
    <property type="match status" value="1"/>
</dbReference>
<dbReference type="InterPro" id="IPR032675">
    <property type="entry name" value="LRR_dom_sf"/>
</dbReference>
<reference evidence="1" key="1">
    <citation type="submission" date="2023-03" db="EMBL/GenBank/DDBJ databases">
        <title>Massive genome expansion in bonnet fungi (Mycena s.s.) driven by repeated elements and novel gene families across ecological guilds.</title>
        <authorList>
            <consortium name="Lawrence Berkeley National Laboratory"/>
            <person name="Harder C.B."/>
            <person name="Miyauchi S."/>
            <person name="Viragh M."/>
            <person name="Kuo A."/>
            <person name="Thoen E."/>
            <person name="Andreopoulos B."/>
            <person name="Lu D."/>
            <person name="Skrede I."/>
            <person name="Drula E."/>
            <person name="Henrissat B."/>
            <person name="Morin E."/>
            <person name="Kohler A."/>
            <person name="Barry K."/>
            <person name="LaButti K."/>
            <person name="Morin E."/>
            <person name="Salamov A."/>
            <person name="Lipzen A."/>
            <person name="Mereny Z."/>
            <person name="Hegedus B."/>
            <person name="Baldrian P."/>
            <person name="Stursova M."/>
            <person name="Weitz H."/>
            <person name="Taylor A."/>
            <person name="Grigoriev I.V."/>
            <person name="Nagy L.G."/>
            <person name="Martin F."/>
            <person name="Kauserud H."/>
        </authorList>
    </citation>
    <scope>NUCLEOTIDE SEQUENCE</scope>
    <source>
        <strain evidence="1">9284</strain>
    </source>
</reference>
<proteinExistence type="predicted"/>
<keyword evidence="2" id="KW-1185">Reference proteome</keyword>
<name>A0AAD7CKR5_9AGAR</name>
<dbReference type="SUPFAM" id="SSF52047">
    <property type="entry name" value="RNI-like"/>
    <property type="match status" value="1"/>
</dbReference>
<accession>A0AAD7CKR5</accession>
<protein>
    <submittedName>
        <fullName evidence="1">Uncharacterized protein</fullName>
    </submittedName>
</protein>
<organism evidence="1 2">
    <name type="scientific">Roridomyces roridus</name>
    <dbReference type="NCBI Taxonomy" id="1738132"/>
    <lineage>
        <taxon>Eukaryota</taxon>
        <taxon>Fungi</taxon>
        <taxon>Dikarya</taxon>
        <taxon>Basidiomycota</taxon>
        <taxon>Agaricomycotina</taxon>
        <taxon>Agaricomycetes</taxon>
        <taxon>Agaricomycetidae</taxon>
        <taxon>Agaricales</taxon>
        <taxon>Marasmiineae</taxon>
        <taxon>Mycenaceae</taxon>
        <taxon>Roridomyces</taxon>
    </lineage>
</organism>
<gene>
    <name evidence="1" type="ORF">FB45DRAFT_1018566</name>
</gene>
<sequence length="159" mass="18181">MLEYFVFEGRIDPALPFIERSSCVLRSLVLTEYTLSSSSALIYLLRALPNLESLILDKRGSGVRDIIPIFCSDSPNVCPNLIFLALPWSESLDTHIFPSVLAMIRYRHPQRLRTLRLLSVHHYSNIPSQQRTLASEFPELDVVMLGGNQRTMFLAECWI</sequence>
<dbReference type="AlphaFoldDB" id="A0AAD7CKR5"/>
<evidence type="ECO:0000313" key="1">
    <source>
        <dbReference type="EMBL" id="KAJ7651214.1"/>
    </source>
</evidence>